<evidence type="ECO:0000313" key="20">
    <source>
        <dbReference type="EMBL" id="KAG5457956.1"/>
    </source>
</evidence>
<comment type="catalytic activity">
    <reaction evidence="12">
        <text>tRNA(Gln) + L-glutamine + ATP = L-glutaminyl-tRNA(Gln) + AMP + diphosphate</text>
        <dbReference type="Rhea" id="RHEA:20121"/>
        <dbReference type="Rhea" id="RHEA-COMP:9662"/>
        <dbReference type="Rhea" id="RHEA-COMP:9681"/>
        <dbReference type="ChEBI" id="CHEBI:30616"/>
        <dbReference type="ChEBI" id="CHEBI:33019"/>
        <dbReference type="ChEBI" id="CHEBI:58359"/>
        <dbReference type="ChEBI" id="CHEBI:78442"/>
        <dbReference type="ChEBI" id="CHEBI:78521"/>
        <dbReference type="ChEBI" id="CHEBI:456215"/>
        <dbReference type="EC" id="6.1.1.18"/>
    </reaction>
</comment>
<accession>A0A8H8DH33</accession>
<feature type="domain" description="Glutaminyl-tRNA synthetase class Ib non-specific RNA-binding" evidence="19">
    <location>
        <begin position="12"/>
        <end position="129"/>
    </location>
</feature>
<dbReference type="CDD" id="cd00807">
    <property type="entry name" value="GlnRS_core"/>
    <property type="match status" value="1"/>
</dbReference>
<evidence type="ECO:0000256" key="10">
    <source>
        <dbReference type="ARBA" id="ARBA00030466"/>
    </source>
</evidence>
<keyword evidence="21" id="KW-1185">Reference proteome</keyword>
<dbReference type="PANTHER" id="PTHR43097:SF4">
    <property type="entry name" value="GLUTAMINE--TRNA LIGASE"/>
    <property type="match status" value="1"/>
</dbReference>
<evidence type="ECO:0000256" key="5">
    <source>
        <dbReference type="ARBA" id="ARBA00022598"/>
    </source>
</evidence>
<evidence type="ECO:0000256" key="7">
    <source>
        <dbReference type="ARBA" id="ARBA00022840"/>
    </source>
</evidence>
<dbReference type="InterPro" id="IPR042559">
    <property type="entry name" value="Gln-tRNA-synth_Ib_RNA-bd_N_2"/>
</dbReference>
<evidence type="ECO:0000256" key="14">
    <source>
        <dbReference type="ARBA" id="ARBA00070830"/>
    </source>
</evidence>
<evidence type="ECO:0000256" key="16">
    <source>
        <dbReference type="SAM" id="MobiDB-lite"/>
    </source>
</evidence>
<evidence type="ECO:0000256" key="12">
    <source>
        <dbReference type="ARBA" id="ARBA00048270"/>
    </source>
</evidence>
<keyword evidence="7 15" id="KW-0067">ATP-binding</keyword>
<dbReference type="FunFam" id="3.40.50.620:FF:000037">
    <property type="entry name" value="Glutamine--tRNA ligase cytoplasmic"/>
    <property type="match status" value="1"/>
</dbReference>
<evidence type="ECO:0000256" key="4">
    <source>
        <dbReference type="ARBA" id="ARBA00012836"/>
    </source>
</evidence>
<dbReference type="OrthoDB" id="10250478at2759"/>
<evidence type="ECO:0000256" key="15">
    <source>
        <dbReference type="RuleBase" id="RU363037"/>
    </source>
</evidence>
<dbReference type="FunFam" id="3.90.800.10:FF:000001">
    <property type="entry name" value="Glutamine--tRNA ligase"/>
    <property type="match status" value="1"/>
</dbReference>
<feature type="region of interest" description="Disordered" evidence="16">
    <location>
        <begin position="208"/>
        <end position="230"/>
    </location>
</feature>
<dbReference type="Pfam" id="PF00749">
    <property type="entry name" value="tRNA-synt_1c"/>
    <property type="match status" value="1"/>
</dbReference>
<comment type="similarity">
    <text evidence="2">Belongs to the class-I aminoacyl-tRNA synthetase family. Glutamate--tRNA ligase type 2 subfamily.</text>
</comment>
<dbReference type="Gene3D" id="1.10.10.2420">
    <property type="match status" value="1"/>
</dbReference>
<keyword evidence="5 15" id="KW-0436">Ligase</keyword>
<dbReference type="InterPro" id="IPR007639">
    <property type="entry name" value="Gln-tRNA-synth_Ib_RNA-bd_N"/>
</dbReference>
<dbReference type="InterPro" id="IPR000924">
    <property type="entry name" value="Glu/Gln-tRNA-synth"/>
</dbReference>
<name>A0A8H8DH33_9FUNG</name>
<evidence type="ECO:0000256" key="8">
    <source>
        <dbReference type="ARBA" id="ARBA00022917"/>
    </source>
</evidence>
<dbReference type="InterPro" id="IPR001412">
    <property type="entry name" value="aa-tRNA-synth_I_CS"/>
</dbReference>
<evidence type="ECO:0000313" key="21">
    <source>
        <dbReference type="Proteomes" id="UP000673691"/>
    </source>
</evidence>
<proteinExistence type="inferred from homology"/>
<dbReference type="GO" id="GO:0004818">
    <property type="term" value="F:glutamate-tRNA ligase activity"/>
    <property type="evidence" value="ECO:0007669"/>
    <property type="project" value="UniProtKB-EC"/>
</dbReference>
<evidence type="ECO:0000259" key="19">
    <source>
        <dbReference type="Pfam" id="PF04558"/>
    </source>
</evidence>
<dbReference type="InterPro" id="IPR050132">
    <property type="entry name" value="Gln/Glu-tRNA_Ligase"/>
</dbReference>
<keyword evidence="9 15" id="KW-0030">Aminoacyl-tRNA synthetase</keyword>
<dbReference type="Pfam" id="PF04557">
    <property type="entry name" value="tRNA_synt_1c_R2"/>
    <property type="match status" value="1"/>
</dbReference>
<evidence type="ECO:0000256" key="6">
    <source>
        <dbReference type="ARBA" id="ARBA00022741"/>
    </source>
</evidence>
<comment type="catalytic activity">
    <reaction evidence="13">
        <text>tRNA(Glu) + L-glutamate + ATP = L-glutamyl-tRNA(Glu) + AMP + diphosphate</text>
        <dbReference type="Rhea" id="RHEA:23540"/>
        <dbReference type="Rhea" id="RHEA-COMP:9663"/>
        <dbReference type="Rhea" id="RHEA-COMP:9680"/>
        <dbReference type="ChEBI" id="CHEBI:29985"/>
        <dbReference type="ChEBI" id="CHEBI:30616"/>
        <dbReference type="ChEBI" id="CHEBI:33019"/>
        <dbReference type="ChEBI" id="CHEBI:78442"/>
        <dbReference type="ChEBI" id="CHEBI:78520"/>
        <dbReference type="ChEBI" id="CHEBI:456215"/>
        <dbReference type="EC" id="6.1.1.17"/>
    </reaction>
</comment>
<evidence type="ECO:0000259" key="18">
    <source>
        <dbReference type="Pfam" id="PF04557"/>
    </source>
</evidence>
<dbReference type="PROSITE" id="PS00178">
    <property type="entry name" value="AA_TRNA_LIGASE_I"/>
    <property type="match status" value="1"/>
</dbReference>
<evidence type="ECO:0000256" key="3">
    <source>
        <dbReference type="ARBA" id="ARBA00012835"/>
    </source>
</evidence>
<dbReference type="PANTHER" id="PTHR43097">
    <property type="entry name" value="GLUTAMINE-TRNA LIGASE"/>
    <property type="match status" value="1"/>
</dbReference>
<dbReference type="GO" id="GO:0004819">
    <property type="term" value="F:glutamine-tRNA ligase activity"/>
    <property type="evidence" value="ECO:0007669"/>
    <property type="project" value="UniProtKB-EC"/>
</dbReference>
<dbReference type="FunFam" id="1.10.1160.10:FF:000001">
    <property type="entry name" value="Glutamine--tRNA ligase"/>
    <property type="match status" value="1"/>
</dbReference>
<dbReference type="InterPro" id="IPR014729">
    <property type="entry name" value="Rossmann-like_a/b/a_fold"/>
</dbReference>
<evidence type="ECO:0000259" key="17">
    <source>
        <dbReference type="Pfam" id="PF00749"/>
    </source>
</evidence>
<evidence type="ECO:0000256" key="1">
    <source>
        <dbReference type="ARBA" id="ARBA00004496"/>
    </source>
</evidence>
<dbReference type="EMBL" id="JAEFCI010009213">
    <property type="protein sequence ID" value="KAG5457956.1"/>
    <property type="molecule type" value="Genomic_DNA"/>
</dbReference>
<reference evidence="20 21" key="1">
    <citation type="journal article" name="Sci. Rep.">
        <title>Genome-scale phylogenetic analyses confirm Olpidium as the closest living zoosporic fungus to the non-flagellated, terrestrial fungi.</title>
        <authorList>
            <person name="Chang Y."/>
            <person name="Rochon D."/>
            <person name="Sekimoto S."/>
            <person name="Wang Y."/>
            <person name="Chovatia M."/>
            <person name="Sandor L."/>
            <person name="Salamov A."/>
            <person name="Grigoriev I.V."/>
            <person name="Stajich J.E."/>
            <person name="Spatafora J.W."/>
        </authorList>
    </citation>
    <scope>NUCLEOTIDE SEQUENCE [LARGE SCALE GENOMIC DNA]</scope>
    <source>
        <strain evidence="20">S191</strain>
    </source>
</reference>
<dbReference type="Pfam" id="PF04558">
    <property type="entry name" value="tRNA_synt_1c_R1"/>
    <property type="match status" value="2"/>
</dbReference>
<dbReference type="Gene3D" id="3.40.50.620">
    <property type="entry name" value="HUPs"/>
    <property type="match status" value="1"/>
</dbReference>
<dbReference type="InterPro" id="IPR007638">
    <property type="entry name" value="Gln-tRNA-synth_Ib_RNA-bd_2"/>
</dbReference>
<keyword evidence="8 15" id="KW-0648">Protein biosynthesis</keyword>
<gene>
    <name evidence="20" type="ORF">BJ554DRAFT_1918</name>
</gene>
<dbReference type="NCBIfam" id="TIGR00440">
    <property type="entry name" value="glnS"/>
    <property type="match status" value="1"/>
</dbReference>
<feature type="domain" description="Glutamyl/glutaminyl-tRNA synthetase class Ib catalytic" evidence="17">
    <location>
        <begin position="276"/>
        <end position="571"/>
    </location>
</feature>
<dbReference type="AlphaFoldDB" id="A0A8H8DH33"/>
<dbReference type="GO" id="GO:0005829">
    <property type="term" value="C:cytosol"/>
    <property type="evidence" value="ECO:0007669"/>
    <property type="project" value="TreeGrafter"/>
</dbReference>
<dbReference type="Proteomes" id="UP000673691">
    <property type="component" value="Unassembled WGS sequence"/>
</dbReference>
<dbReference type="FunFam" id="1.10.8.1290:FF:000002">
    <property type="entry name" value="Glutamine--tRNA ligase cytoplasmic"/>
    <property type="match status" value="1"/>
</dbReference>
<evidence type="ECO:0000256" key="9">
    <source>
        <dbReference type="ARBA" id="ARBA00023146"/>
    </source>
</evidence>
<sequence>MPGEAPVGAVDDVVPLFESIGLAPQKAIETARNKKLAAALRDVISASALPADGDRKALGTLLYTLASTGAAAKDAKPENIAFVAKAIGNGKLASTDQVAAAVKYFQKRKAGCGTAVDVAEFDKECGVGAAHQNVYLFHGLGVSVSPAEIALQVSRVIEENSAQLVSERYQFVNKVFGVLRQLPDLRWANGQAVKEEFDAAILALLGPKDDRDAPKKKERTPKAAERKPLPESSINFRDHFAHLKEGEMLKLHKPGGNPQIKESLMNEHLAITGGRVRTRFPPEPNGFLHIGHAKAINVNFGYAKIHGGTCYLRYDDTNPEAEEQVYFDSILETVRWLGFEPDLVTYSSDHFQRLYDLAVELIRRDKAYVCHCTGEEIFEQRGGASKGPRYACKHRNRPLDESAREFGRMRDGHYKEGEATLRMKMDLENPNPQFWDLVAYRVLNSHHHRTGDKWVIYPTYDYTHCLCDSFEHITHSMCTLEFRLSRESYYWLCDALEVYKPVQWEYGRLNITRTMLSKRKILQLVEEGIVRGWDDPRLYTLPALRRRGVPPEAINNFVREVGVTTATTITDVARLDNHVR</sequence>
<organism evidence="20 21">
    <name type="scientific">Olpidium bornovanus</name>
    <dbReference type="NCBI Taxonomy" id="278681"/>
    <lineage>
        <taxon>Eukaryota</taxon>
        <taxon>Fungi</taxon>
        <taxon>Fungi incertae sedis</taxon>
        <taxon>Olpidiomycota</taxon>
        <taxon>Olpidiomycotina</taxon>
        <taxon>Olpidiomycetes</taxon>
        <taxon>Olpidiales</taxon>
        <taxon>Olpidiaceae</taxon>
        <taxon>Olpidium</taxon>
    </lineage>
</organism>
<comment type="subcellular location">
    <subcellularLocation>
        <location evidence="1">Cytoplasm</location>
    </subcellularLocation>
</comment>
<feature type="domain" description="Glutaminyl-tRNA synthetase class Ib non-specific RNA-binding" evidence="19">
    <location>
        <begin position="139"/>
        <end position="190"/>
    </location>
</feature>
<dbReference type="Gene3D" id="1.10.8.1290">
    <property type="entry name" value="Glutaminyl-tRNA synthetase, non-specific RNA binding region part 1, domain 1"/>
    <property type="match status" value="1"/>
</dbReference>
<dbReference type="GO" id="GO:0005524">
    <property type="term" value="F:ATP binding"/>
    <property type="evidence" value="ECO:0007669"/>
    <property type="project" value="UniProtKB-KW"/>
</dbReference>
<protein>
    <recommendedName>
        <fullName evidence="14">Probable glutamate--tRNA ligase, cytoplasmic</fullName>
        <ecNumber evidence="3">6.1.1.17</ecNumber>
        <ecNumber evidence="4">6.1.1.18</ecNumber>
    </recommendedName>
    <alternativeName>
        <fullName evidence="10">Glutaminyl-tRNA synthetase</fullName>
    </alternativeName>
    <alternativeName>
        <fullName evidence="11">Glutamyl-tRNA synthetase</fullName>
    </alternativeName>
</protein>
<dbReference type="PRINTS" id="PR00987">
    <property type="entry name" value="TRNASYNTHGLU"/>
</dbReference>
<feature type="compositionally biased region" description="Basic and acidic residues" evidence="16">
    <location>
        <begin position="208"/>
        <end position="229"/>
    </location>
</feature>
<dbReference type="GO" id="GO:0006425">
    <property type="term" value="P:glutaminyl-tRNA aminoacylation"/>
    <property type="evidence" value="ECO:0007669"/>
    <property type="project" value="InterPro"/>
</dbReference>
<dbReference type="InterPro" id="IPR004514">
    <property type="entry name" value="Gln-tRNA-synth"/>
</dbReference>
<dbReference type="InterPro" id="IPR020058">
    <property type="entry name" value="Glu/Gln-tRNA-synth_Ib_cat-dom"/>
</dbReference>
<feature type="non-terminal residue" evidence="20">
    <location>
        <position position="580"/>
    </location>
</feature>
<comment type="caution">
    <text evidence="20">The sequence shown here is derived from an EMBL/GenBank/DDBJ whole genome shotgun (WGS) entry which is preliminary data.</text>
</comment>
<evidence type="ECO:0000256" key="2">
    <source>
        <dbReference type="ARBA" id="ARBA00008927"/>
    </source>
</evidence>
<dbReference type="SUPFAM" id="SSF52374">
    <property type="entry name" value="Nucleotidylyl transferase"/>
    <property type="match status" value="1"/>
</dbReference>
<dbReference type="EC" id="6.1.1.18" evidence="4"/>
<evidence type="ECO:0000256" key="11">
    <source>
        <dbReference type="ARBA" id="ARBA00030865"/>
    </source>
</evidence>
<feature type="domain" description="Glutaminyl-tRNA synthetase class Ib non-specific RNA-binding" evidence="18">
    <location>
        <begin position="193"/>
        <end position="268"/>
    </location>
</feature>
<dbReference type="EC" id="6.1.1.17" evidence="3"/>
<keyword evidence="6 15" id="KW-0547">Nucleotide-binding</keyword>
<evidence type="ECO:0000256" key="13">
    <source>
        <dbReference type="ARBA" id="ARBA00048351"/>
    </source>
</evidence>
<dbReference type="InterPro" id="IPR042558">
    <property type="entry name" value="Gln-tRNA-synth_Ib_RNA-bd_N_1"/>
</dbReference>
<dbReference type="FunFam" id="1.10.10.2420:FF:000001">
    <property type="entry name" value="Glutamine--tRNA ligase cytoplasmic"/>
    <property type="match status" value="1"/>
</dbReference>